<dbReference type="Pfam" id="PF13614">
    <property type="entry name" value="AAA_31"/>
    <property type="match status" value="1"/>
</dbReference>
<sequence length="747" mass="82167">MTENRTGNELRRGPDQDMTLAELFRQSLSFARRHFWRIAFLGLLCAVAALYAALNIERLYKSSAQLMIERPATNPIEEENPTFPAIGTSYVDGQILVIQADDTLLKVVEKADLTSEPFFQSKPPNIVELAIRYIKQLVPSDHQTGRGPLPEGAPDPAALSARKALDDALSVSREGDTNVITIDIRANSPKLAHRVTEAVVATYVDLRISQRRADALQMSDWIDARAEELRQEVELAEKSVTDFRVKHGLIGEADGASLSDQQITELNAELVRARGELALKRAAFERAQTLLEAGGDILNLPEVQSSEILTELRQQLFQVELRERDLSATSRGDNARLEQVRQTRAAIERQIDRQVRRIVNVLGNEVETLENRARLLGEALLRASGQSKIEIRNNVDLQQLERVAEAYRLRYQRYLDNAGLAEELSSFSTSGTQVVTSATTPLEPVYPPVKVFVILGFVFGAMIAVLWGLAREALDTTFRTVAQIESALGVQILVQLPKLDKRQAIPEIIEAEPLSPFTETVAALRYSVSADHNDDGTAPVIYLASTAPFEGKTSIAAALATSGSVAGQKVLLIDGDLRRAGLSELYGLDEETGLADILQGADWQPSTDVEDGVLDVLPAGILTDMPINALESPKLSEFLQQARQDYDLIVIDGPPAANVADCAILSRHSDRILFAVRWGQTQIDGARRALTRLSRKKLAGVVLNFSELNEDPWLGETYRLYSRSGAGAGRRARGGKVTSISDWGRRA</sequence>
<feature type="transmembrane region" description="Helical" evidence="11">
    <location>
        <begin position="35"/>
        <end position="54"/>
    </location>
</feature>
<keyword evidence="3 13" id="KW-0808">Transferase</keyword>
<keyword evidence="11" id="KW-1133">Transmembrane helix</keyword>
<dbReference type="GO" id="GO:0004713">
    <property type="term" value="F:protein tyrosine kinase activity"/>
    <property type="evidence" value="ECO:0007669"/>
    <property type="project" value="TreeGrafter"/>
</dbReference>
<comment type="similarity">
    <text evidence="1">Belongs to the CpsD/CapB family.</text>
</comment>
<keyword evidence="7" id="KW-0829">Tyrosine-protein kinase</keyword>
<evidence type="ECO:0000313" key="14">
    <source>
        <dbReference type="Proteomes" id="UP000244898"/>
    </source>
</evidence>
<feature type="coiled-coil region" evidence="9">
    <location>
        <begin position="226"/>
        <end position="283"/>
    </location>
</feature>
<dbReference type="EC" id="2.7.10.2" evidence="2"/>
<evidence type="ECO:0000256" key="4">
    <source>
        <dbReference type="ARBA" id="ARBA00022741"/>
    </source>
</evidence>
<keyword evidence="5 13" id="KW-0418">Kinase</keyword>
<evidence type="ECO:0000256" key="6">
    <source>
        <dbReference type="ARBA" id="ARBA00022840"/>
    </source>
</evidence>
<keyword evidence="11" id="KW-0812">Transmembrane</keyword>
<name>A0A2R8CFH8_9RHOB</name>
<dbReference type="PANTHER" id="PTHR32309:SF13">
    <property type="entry name" value="FERRIC ENTEROBACTIN TRANSPORT PROTEIN FEPE"/>
    <property type="match status" value="1"/>
</dbReference>
<gene>
    <name evidence="13" type="primary">etk</name>
    <name evidence="13" type="ORF">TRM7615_04697</name>
</gene>
<dbReference type="EMBL" id="ONZG01000017">
    <property type="protein sequence ID" value="SPJ31156.1"/>
    <property type="molecule type" value="Genomic_DNA"/>
</dbReference>
<keyword evidence="9" id="KW-0175">Coiled coil</keyword>
<evidence type="ECO:0000256" key="3">
    <source>
        <dbReference type="ARBA" id="ARBA00022679"/>
    </source>
</evidence>
<evidence type="ECO:0000313" key="13">
    <source>
        <dbReference type="EMBL" id="SPJ31156.1"/>
    </source>
</evidence>
<dbReference type="InterPro" id="IPR005702">
    <property type="entry name" value="Wzc-like_C"/>
</dbReference>
<evidence type="ECO:0000256" key="7">
    <source>
        <dbReference type="ARBA" id="ARBA00023137"/>
    </source>
</evidence>
<evidence type="ECO:0000259" key="12">
    <source>
        <dbReference type="Pfam" id="PF13614"/>
    </source>
</evidence>
<comment type="catalytic activity">
    <reaction evidence="8">
        <text>L-tyrosyl-[protein] + ATP = O-phospho-L-tyrosyl-[protein] + ADP + H(+)</text>
        <dbReference type="Rhea" id="RHEA:10596"/>
        <dbReference type="Rhea" id="RHEA-COMP:10136"/>
        <dbReference type="Rhea" id="RHEA-COMP:20101"/>
        <dbReference type="ChEBI" id="CHEBI:15378"/>
        <dbReference type="ChEBI" id="CHEBI:30616"/>
        <dbReference type="ChEBI" id="CHEBI:46858"/>
        <dbReference type="ChEBI" id="CHEBI:61978"/>
        <dbReference type="ChEBI" id="CHEBI:456216"/>
        <dbReference type="EC" id="2.7.10.2"/>
    </reaction>
</comment>
<evidence type="ECO:0000256" key="9">
    <source>
        <dbReference type="SAM" id="Coils"/>
    </source>
</evidence>
<accession>A0A2R8CFH8</accession>
<evidence type="ECO:0000256" key="11">
    <source>
        <dbReference type="SAM" id="Phobius"/>
    </source>
</evidence>
<keyword evidence="14" id="KW-1185">Reference proteome</keyword>
<dbReference type="AlphaFoldDB" id="A0A2R8CFH8"/>
<dbReference type="CDD" id="cd05387">
    <property type="entry name" value="BY-kinase"/>
    <property type="match status" value="1"/>
</dbReference>
<dbReference type="Proteomes" id="UP000244898">
    <property type="component" value="Unassembled WGS sequence"/>
</dbReference>
<protein>
    <recommendedName>
        <fullName evidence="2">non-specific protein-tyrosine kinase</fullName>
        <ecNumber evidence="2">2.7.10.2</ecNumber>
    </recommendedName>
</protein>
<dbReference type="InterPro" id="IPR050445">
    <property type="entry name" value="Bact_polysacc_biosynth/exp"/>
</dbReference>
<keyword evidence="4" id="KW-0547">Nucleotide-binding</keyword>
<proteinExistence type="inferred from homology"/>
<dbReference type="SUPFAM" id="SSF52540">
    <property type="entry name" value="P-loop containing nucleoside triphosphate hydrolases"/>
    <property type="match status" value="1"/>
</dbReference>
<dbReference type="GO" id="GO:0005886">
    <property type="term" value="C:plasma membrane"/>
    <property type="evidence" value="ECO:0007669"/>
    <property type="project" value="TreeGrafter"/>
</dbReference>
<evidence type="ECO:0000256" key="1">
    <source>
        <dbReference type="ARBA" id="ARBA00007316"/>
    </source>
</evidence>
<evidence type="ECO:0000256" key="8">
    <source>
        <dbReference type="ARBA" id="ARBA00051245"/>
    </source>
</evidence>
<dbReference type="InterPro" id="IPR027417">
    <property type="entry name" value="P-loop_NTPase"/>
</dbReference>
<dbReference type="InterPro" id="IPR025669">
    <property type="entry name" value="AAA_dom"/>
</dbReference>
<keyword evidence="6" id="KW-0067">ATP-binding</keyword>
<feature type="domain" description="AAA" evidence="12">
    <location>
        <begin position="551"/>
        <end position="693"/>
    </location>
</feature>
<feature type="transmembrane region" description="Helical" evidence="11">
    <location>
        <begin position="451"/>
        <end position="470"/>
    </location>
</feature>
<dbReference type="PANTHER" id="PTHR32309">
    <property type="entry name" value="TYROSINE-PROTEIN KINASE"/>
    <property type="match status" value="1"/>
</dbReference>
<reference evidence="14" key="1">
    <citation type="submission" date="2018-03" db="EMBL/GenBank/DDBJ databases">
        <authorList>
            <person name="Rodrigo-Torres L."/>
            <person name="Arahal R. D."/>
            <person name="Lucena T."/>
        </authorList>
    </citation>
    <scope>NUCLEOTIDE SEQUENCE [LARGE SCALE GENOMIC DNA]</scope>
    <source>
        <strain evidence="14">CECT 7615</strain>
    </source>
</reference>
<keyword evidence="11" id="KW-0472">Membrane</keyword>
<dbReference type="Gene3D" id="3.40.50.300">
    <property type="entry name" value="P-loop containing nucleotide triphosphate hydrolases"/>
    <property type="match status" value="1"/>
</dbReference>
<evidence type="ECO:0000256" key="10">
    <source>
        <dbReference type="SAM" id="MobiDB-lite"/>
    </source>
</evidence>
<organism evidence="13 14">
    <name type="scientific">Falsiruegeria mediterranea M17</name>
    <dbReference type="NCBI Taxonomy" id="1200281"/>
    <lineage>
        <taxon>Bacteria</taxon>
        <taxon>Pseudomonadati</taxon>
        <taxon>Pseudomonadota</taxon>
        <taxon>Alphaproteobacteria</taxon>
        <taxon>Rhodobacterales</taxon>
        <taxon>Roseobacteraceae</taxon>
        <taxon>Falsiruegeria</taxon>
    </lineage>
</organism>
<feature type="region of interest" description="Disordered" evidence="10">
    <location>
        <begin position="726"/>
        <end position="747"/>
    </location>
</feature>
<evidence type="ECO:0000256" key="5">
    <source>
        <dbReference type="ARBA" id="ARBA00022777"/>
    </source>
</evidence>
<evidence type="ECO:0000256" key="2">
    <source>
        <dbReference type="ARBA" id="ARBA00011903"/>
    </source>
</evidence>